<comment type="similarity">
    <text evidence="1 2">Belongs to the OprB family.</text>
</comment>
<dbReference type="EMBL" id="JACHHZ010000006">
    <property type="protein sequence ID" value="MBB6095764.1"/>
    <property type="molecule type" value="Genomic_DNA"/>
</dbReference>
<keyword evidence="2" id="KW-0732">Signal</keyword>
<accession>A0A841HSY8</accession>
<evidence type="ECO:0000256" key="2">
    <source>
        <dbReference type="RuleBase" id="RU363072"/>
    </source>
</evidence>
<dbReference type="PANTHER" id="PTHR37944">
    <property type="entry name" value="PORIN B"/>
    <property type="match status" value="1"/>
</dbReference>
<dbReference type="GO" id="GO:0008643">
    <property type="term" value="P:carbohydrate transport"/>
    <property type="evidence" value="ECO:0007669"/>
    <property type="project" value="InterPro"/>
</dbReference>
<protein>
    <submittedName>
        <fullName evidence="3">Porin</fullName>
    </submittedName>
</protein>
<dbReference type="InterPro" id="IPR007049">
    <property type="entry name" value="Carb-sel_porin_OprB"/>
</dbReference>
<comment type="caution">
    <text evidence="3">The sequence shown here is derived from an EMBL/GenBank/DDBJ whole genome shotgun (WGS) entry which is preliminary data.</text>
</comment>
<dbReference type="GO" id="GO:0016020">
    <property type="term" value="C:membrane"/>
    <property type="evidence" value="ECO:0007669"/>
    <property type="project" value="InterPro"/>
</dbReference>
<keyword evidence="4" id="KW-1185">Reference proteome</keyword>
<evidence type="ECO:0000256" key="1">
    <source>
        <dbReference type="ARBA" id="ARBA00008769"/>
    </source>
</evidence>
<evidence type="ECO:0000313" key="3">
    <source>
        <dbReference type="EMBL" id="MBB6095764.1"/>
    </source>
</evidence>
<dbReference type="AlphaFoldDB" id="A0A841HSY8"/>
<dbReference type="Pfam" id="PF04966">
    <property type="entry name" value="OprB"/>
    <property type="match status" value="1"/>
</dbReference>
<reference evidence="3 4" key="1">
    <citation type="submission" date="2020-08" db="EMBL/GenBank/DDBJ databases">
        <title>Genomic Encyclopedia of Type Strains, Phase IV (KMG-IV): sequencing the most valuable type-strain genomes for metagenomic binning, comparative biology and taxonomic classification.</title>
        <authorList>
            <person name="Goeker M."/>
        </authorList>
    </citation>
    <scope>NUCLEOTIDE SEQUENCE [LARGE SCALE GENOMIC DNA]</scope>
    <source>
        <strain evidence="3 4">DSM 26723</strain>
    </source>
</reference>
<dbReference type="Proteomes" id="UP000588068">
    <property type="component" value="Unassembled WGS sequence"/>
</dbReference>
<dbReference type="RefSeq" id="WP_184335157.1">
    <property type="nucleotide sequence ID" value="NZ_JACHHZ010000006.1"/>
</dbReference>
<dbReference type="Gene3D" id="2.40.160.180">
    <property type="entry name" value="Carbohydrate-selective porin OprB"/>
    <property type="match status" value="1"/>
</dbReference>
<organism evidence="3 4">
    <name type="scientific">Povalibacter uvarum</name>
    <dbReference type="NCBI Taxonomy" id="732238"/>
    <lineage>
        <taxon>Bacteria</taxon>
        <taxon>Pseudomonadati</taxon>
        <taxon>Pseudomonadota</taxon>
        <taxon>Gammaproteobacteria</taxon>
        <taxon>Steroidobacterales</taxon>
        <taxon>Steroidobacteraceae</taxon>
        <taxon>Povalibacter</taxon>
    </lineage>
</organism>
<feature type="signal peptide" evidence="2">
    <location>
        <begin position="1"/>
        <end position="18"/>
    </location>
</feature>
<evidence type="ECO:0000313" key="4">
    <source>
        <dbReference type="Proteomes" id="UP000588068"/>
    </source>
</evidence>
<dbReference type="GO" id="GO:0015288">
    <property type="term" value="F:porin activity"/>
    <property type="evidence" value="ECO:0007669"/>
    <property type="project" value="InterPro"/>
</dbReference>
<gene>
    <name evidence="3" type="ORF">HNQ60_004655</name>
</gene>
<feature type="chain" id="PRO_5033109146" evidence="2">
    <location>
        <begin position="19"/>
        <end position="396"/>
    </location>
</feature>
<name>A0A841HSY8_9GAMM</name>
<dbReference type="PANTHER" id="PTHR37944:SF1">
    <property type="entry name" value="PORIN B"/>
    <property type="match status" value="1"/>
</dbReference>
<sequence length="396" mass="42995">MRPWLALLFSCAATPALAESECTDCTGSDALSVEAIYTAETWRNFSGGAAQGNRYLDNLDLTVNLDGARFGAPGLQIFGYLLYNNGHSISDLTNVAQGTSNIESSRAVRLYELWTQWQFGEGDNSVKFGLYDLNSEFDSIETSGLFINPSHGIGADFAQTGENGPSIFPTTSLGVRALKSFDAWTVQAAVLDGVPGDVDRPDRSGIHLSSDEGALVVGELNYRTESGARFGGGYWRYTAQFDDLTATDVAGEPAQRNDNAGHYLIAESPLLFSEGEDLGTRLFARTGVANDHINAIRRYYGAGIARTGVGSRAADQVGFAIAVAELGDPFRQAEALAGTETTRREYNYELTYRSEITDWLALQMDLQYVDNPGMTPFVESDWAVGLRLEVGSSWAW</sequence>
<dbReference type="InterPro" id="IPR052932">
    <property type="entry name" value="OprB_Porin"/>
</dbReference>
<dbReference type="InterPro" id="IPR038673">
    <property type="entry name" value="OprB_sf"/>
</dbReference>
<proteinExistence type="inferred from homology"/>